<evidence type="ECO:0000256" key="1">
    <source>
        <dbReference type="SAM" id="MobiDB-lite"/>
    </source>
</evidence>
<keyword evidence="3" id="KW-1185">Reference proteome</keyword>
<reference evidence="2 3" key="1">
    <citation type="journal article" date="2022" name="G3 (Bethesda)">
        <title>Whole-genome sequence and methylome profiling of the almond [Prunus dulcis (Mill.) D.A. Webb] cultivar 'Nonpareil'.</title>
        <authorList>
            <person name="D'Amico-Willman K.M."/>
            <person name="Ouma W.Z."/>
            <person name="Meulia T."/>
            <person name="Sideli G.M."/>
            <person name="Gradziel T.M."/>
            <person name="Fresnedo-Ramirez J."/>
        </authorList>
    </citation>
    <scope>NUCLEOTIDE SEQUENCE [LARGE SCALE GENOMIC DNA]</scope>
    <source>
        <strain evidence="2">Clone GOH B32 T37-40</strain>
    </source>
</reference>
<gene>
    <name evidence="2" type="ORF">L3X38_004898</name>
</gene>
<dbReference type="EMBL" id="JAJFAZ020000001">
    <property type="protein sequence ID" value="KAI5352007.1"/>
    <property type="molecule type" value="Genomic_DNA"/>
</dbReference>
<comment type="caution">
    <text evidence="2">The sequence shown here is derived from an EMBL/GenBank/DDBJ whole genome shotgun (WGS) entry which is preliminary data.</text>
</comment>
<feature type="region of interest" description="Disordered" evidence="1">
    <location>
        <begin position="1"/>
        <end position="23"/>
    </location>
</feature>
<evidence type="ECO:0000313" key="3">
    <source>
        <dbReference type="Proteomes" id="UP001054821"/>
    </source>
</evidence>
<proteinExistence type="predicted"/>
<organism evidence="2 3">
    <name type="scientific">Prunus dulcis</name>
    <name type="common">Almond</name>
    <name type="synonym">Amygdalus dulcis</name>
    <dbReference type="NCBI Taxonomy" id="3755"/>
    <lineage>
        <taxon>Eukaryota</taxon>
        <taxon>Viridiplantae</taxon>
        <taxon>Streptophyta</taxon>
        <taxon>Embryophyta</taxon>
        <taxon>Tracheophyta</taxon>
        <taxon>Spermatophyta</taxon>
        <taxon>Magnoliopsida</taxon>
        <taxon>eudicotyledons</taxon>
        <taxon>Gunneridae</taxon>
        <taxon>Pentapetalae</taxon>
        <taxon>rosids</taxon>
        <taxon>fabids</taxon>
        <taxon>Rosales</taxon>
        <taxon>Rosaceae</taxon>
        <taxon>Amygdaloideae</taxon>
        <taxon>Amygdaleae</taxon>
        <taxon>Prunus</taxon>
    </lineage>
</organism>
<dbReference type="AlphaFoldDB" id="A0AAD5F3K9"/>
<evidence type="ECO:0000313" key="2">
    <source>
        <dbReference type="EMBL" id="KAI5352007.1"/>
    </source>
</evidence>
<accession>A0AAD5F3K9</accession>
<dbReference type="Proteomes" id="UP001054821">
    <property type="component" value="Chromosome 1"/>
</dbReference>
<protein>
    <submittedName>
        <fullName evidence="2">Uncharacterized protein</fullName>
    </submittedName>
</protein>
<sequence>MNALPVESPATLRRQTAGPLEQAGTNGFEELGLGLRFRLVELSVSVRIGKGNWGTDWERQLGKAIGVQIGKGNWGTDWERQLGYRLGKAIGKGNWGTDWERQLGYRLGKAIGKGNWGTDWERQLGKATGVQIGKGNWGDLKKMKPSKFLCACRYKIRLHQTKELEACNLPIIYGQGKKTC</sequence>
<name>A0AAD5F3K9_PRUDU</name>